<dbReference type="AlphaFoldDB" id="A0A382WBU7"/>
<organism evidence="1">
    <name type="scientific">marine metagenome</name>
    <dbReference type="NCBI Taxonomy" id="408172"/>
    <lineage>
        <taxon>unclassified sequences</taxon>
        <taxon>metagenomes</taxon>
        <taxon>ecological metagenomes</taxon>
    </lineage>
</organism>
<evidence type="ECO:0000313" key="1">
    <source>
        <dbReference type="EMBL" id="SVD55621.1"/>
    </source>
</evidence>
<sequence length="31" mass="3532">MAFGDHCFETFDTMCNVFNEPFSAVLKPFDA</sequence>
<gene>
    <name evidence="1" type="ORF">METZ01_LOCUS408475</name>
</gene>
<dbReference type="EMBL" id="UINC01158208">
    <property type="protein sequence ID" value="SVD55621.1"/>
    <property type="molecule type" value="Genomic_DNA"/>
</dbReference>
<protein>
    <submittedName>
        <fullName evidence="1">Uncharacterized protein</fullName>
    </submittedName>
</protein>
<accession>A0A382WBU7</accession>
<name>A0A382WBU7_9ZZZZ</name>
<proteinExistence type="predicted"/>
<reference evidence="1" key="1">
    <citation type="submission" date="2018-05" db="EMBL/GenBank/DDBJ databases">
        <authorList>
            <person name="Lanie J.A."/>
            <person name="Ng W.-L."/>
            <person name="Kazmierczak K.M."/>
            <person name="Andrzejewski T.M."/>
            <person name="Davidsen T.M."/>
            <person name="Wayne K.J."/>
            <person name="Tettelin H."/>
            <person name="Glass J.I."/>
            <person name="Rusch D."/>
            <person name="Podicherti R."/>
            <person name="Tsui H.-C.T."/>
            <person name="Winkler M.E."/>
        </authorList>
    </citation>
    <scope>NUCLEOTIDE SEQUENCE</scope>
</reference>
<feature type="non-terminal residue" evidence="1">
    <location>
        <position position="31"/>
    </location>
</feature>